<comment type="catalytic activity">
    <reaction evidence="8">
        <text>L-aspartate + 2-oxoglutarate = oxaloacetate + L-glutamate</text>
        <dbReference type="Rhea" id="RHEA:21824"/>
        <dbReference type="ChEBI" id="CHEBI:16452"/>
        <dbReference type="ChEBI" id="CHEBI:16810"/>
        <dbReference type="ChEBI" id="CHEBI:29985"/>
        <dbReference type="ChEBI" id="CHEBI:29991"/>
        <dbReference type="EC" id="2.6.1.1"/>
    </reaction>
</comment>
<dbReference type="PANTHER" id="PTHR11879:SF20">
    <property type="entry name" value="ASPARTATE AMINOTRANSFERASE"/>
    <property type="match status" value="1"/>
</dbReference>
<dbReference type="EC" id="2.6.1.1" evidence="8"/>
<evidence type="ECO:0000256" key="4">
    <source>
        <dbReference type="ARBA" id="ARBA00022576"/>
    </source>
</evidence>
<dbReference type="InterPro" id="IPR015813">
    <property type="entry name" value="Pyrv/PenolPyrv_kinase-like_dom"/>
</dbReference>
<dbReference type="CDD" id="cd00609">
    <property type="entry name" value="AAT_like"/>
    <property type="match status" value="1"/>
</dbReference>
<keyword evidence="6" id="KW-0479">Metal-binding</keyword>
<comment type="similarity">
    <text evidence="2">Belongs to the class-I pyridoxal-phosphate-dependent aminotransferase family.</text>
</comment>
<dbReference type="InterPro" id="IPR015421">
    <property type="entry name" value="PyrdxlP-dep_Trfase_major"/>
</dbReference>
<dbReference type="GO" id="GO:0030170">
    <property type="term" value="F:pyridoxal phosphate binding"/>
    <property type="evidence" value="ECO:0007669"/>
    <property type="project" value="InterPro"/>
</dbReference>
<dbReference type="GO" id="GO:0005829">
    <property type="term" value="C:cytosol"/>
    <property type="evidence" value="ECO:0007669"/>
    <property type="project" value="TreeGrafter"/>
</dbReference>
<gene>
    <name evidence="11" type="ORF">CFAM422_006640</name>
</gene>
<reference evidence="11 12" key="1">
    <citation type="submission" date="2018-06" db="EMBL/GenBank/DDBJ databases">
        <title>Genome analysis of cellulolytic fungus Trichoderma lentiforme CFAM-422.</title>
        <authorList>
            <person name="Steindorff A.S."/>
            <person name="Formighieri E.F."/>
            <person name="Midorikawa G.E.O."/>
            <person name="Tamietti M.S."/>
            <person name="Ramos E.Z."/>
            <person name="Silva A.S."/>
            <person name="Bon E.P.S."/>
            <person name="Mendes T.D."/>
            <person name="Damaso M.C.T."/>
            <person name="Favaro L.C.L."/>
        </authorList>
    </citation>
    <scope>NUCLEOTIDE SEQUENCE [LARGE SCALE GENOMIC DNA]</scope>
    <source>
        <strain evidence="11 12">CFAM-422</strain>
    </source>
</reference>
<evidence type="ECO:0000313" key="11">
    <source>
        <dbReference type="EMBL" id="KAF3069957.1"/>
    </source>
</evidence>
<comment type="caution">
    <text evidence="11">The sequence shown here is derived from an EMBL/GenBank/DDBJ whole genome shotgun (WGS) entry which is preliminary data.</text>
</comment>
<feature type="domain" description="Aminotransferase class I/classII large" evidence="9">
    <location>
        <begin position="28"/>
        <end position="394"/>
    </location>
</feature>
<dbReference type="Proteomes" id="UP000801864">
    <property type="component" value="Unassembled WGS sequence"/>
</dbReference>
<dbReference type="InterPro" id="IPR015422">
    <property type="entry name" value="PyrdxlP-dep_Trfase_small"/>
</dbReference>
<keyword evidence="7" id="KW-0663">Pyridoxal phosphate</keyword>
<evidence type="ECO:0000256" key="1">
    <source>
        <dbReference type="ARBA" id="ARBA00001933"/>
    </source>
</evidence>
<keyword evidence="4 8" id="KW-0032">Aminotransferase</keyword>
<dbReference type="Gene3D" id="3.40.640.10">
    <property type="entry name" value="Type I PLP-dependent aspartate aminotransferase-like (Major domain)"/>
    <property type="match status" value="1"/>
</dbReference>
<comment type="miscellaneous">
    <text evidence="8">In eukaryotes there are cytoplasmic, mitochondrial and chloroplastic isozymes.</text>
</comment>
<dbReference type="InterPro" id="IPR000796">
    <property type="entry name" value="Asp_trans"/>
</dbReference>
<dbReference type="InterPro" id="IPR004838">
    <property type="entry name" value="NHTrfase_class1_PyrdxlP-BS"/>
</dbReference>
<dbReference type="GO" id="GO:0006532">
    <property type="term" value="P:aspartate biosynthetic process"/>
    <property type="evidence" value="ECO:0007669"/>
    <property type="project" value="TreeGrafter"/>
</dbReference>
<dbReference type="PRINTS" id="PR00799">
    <property type="entry name" value="TRANSAMINASE"/>
</dbReference>
<evidence type="ECO:0000313" key="12">
    <source>
        <dbReference type="Proteomes" id="UP000801864"/>
    </source>
</evidence>
<dbReference type="GO" id="GO:0004069">
    <property type="term" value="F:L-aspartate:2-oxoglutarate aminotransferase activity"/>
    <property type="evidence" value="ECO:0007669"/>
    <property type="project" value="UniProtKB-EC"/>
</dbReference>
<dbReference type="Pfam" id="PF03328">
    <property type="entry name" value="HpcH_HpaI"/>
    <property type="match status" value="1"/>
</dbReference>
<dbReference type="GO" id="GO:0046872">
    <property type="term" value="F:metal ion binding"/>
    <property type="evidence" value="ECO:0007669"/>
    <property type="project" value="UniProtKB-KW"/>
</dbReference>
<evidence type="ECO:0000256" key="8">
    <source>
        <dbReference type="RuleBase" id="RU000480"/>
    </source>
</evidence>
<evidence type="ECO:0000256" key="7">
    <source>
        <dbReference type="ARBA" id="ARBA00022898"/>
    </source>
</evidence>
<dbReference type="EMBL" id="QLNT01000011">
    <property type="protein sequence ID" value="KAF3069957.1"/>
    <property type="molecule type" value="Genomic_DNA"/>
</dbReference>
<name>A0A9P4XEI1_9HYPO</name>
<dbReference type="PROSITE" id="PS00105">
    <property type="entry name" value="AA_TRANSFER_CLASS_1"/>
    <property type="match status" value="1"/>
</dbReference>
<keyword evidence="5 8" id="KW-0808">Transferase</keyword>
<dbReference type="Pfam" id="PF00155">
    <property type="entry name" value="Aminotran_1_2"/>
    <property type="match status" value="1"/>
</dbReference>
<dbReference type="FunFam" id="3.40.640.10:FF:000066">
    <property type="entry name" value="Aspartate aminotransferase"/>
    <property type="match status" value="1"/>
</dbReference>
<dbReference type="AlphaFoldDB" id="A0A9P4XEI1"/>
<keyword evidence="12" id="KW-1185">Reference proteome</keyword>
<accession>A0A9P4XEI1</accession>
<dbReference type="Gene3D" id="3.90.1150.10">
    <property type="entry name" value="Aspartate Aminotransferase, domain 1"/>
    <property type="match status" value="1"/>
</dbReference>
<comment type="subunit">
    <text evidence="3 8">Homodimer.</text>
</comment>
<protein>
    <recommendedName>
        <fullName evidence="8">Aspartate aminotransferase</fullName>
        <ecNumber evidence="8">2.6.1.1</ecNumber>
    </recommendedName>
</protein>
<evidence type="ECO:0000256" key="2">
    <source>
        <dbReference type="ARBA" id="ARBA00007441"/>
    </source>
</evidence>
<feature type="domain" description="HpcH/HpaI aldolase/citrate lyase" evidence="10">
    <location>
        <begin position="539"/>
        <end position="725"/>
    </location>
</feature>
<sequence>MALLEQIPAALPDNTFVLIEAFKADTEKKKVNLSPGIYRDDNAKTWVLPSVKKAREILQADPHLNHDISPQMGYPDLVSVARQITFGDTLSSPSITSMQTIAGTGANYLIARFLTYVAQPKTVWLSNPTWENHPKIWRHTNPVIEQRLYPYYDYKTSTLDIEGMISTMKEQASRGDVIVLQACAHNPTGLDPSREQWEAIANVCEEKGLFPILDSAYQGFATGDIDNDGWVLRHFATRSNGAIEFAVAQSFSKNFGLYGERIGALHVVTRNHDTAAKVEATLKQISRAEITSTPGFGAKVVATIVQTPELRKQWQQDLNTMSGRLRDMRKRLHDELTKRDTPGNWGHLLTDLTLSYEKIGMFSMTGLSQEQVTILKDMFHVYLLPTGRLSFTGSHDSFGAWYCMAELDLGPYFSVHGAPEGVGDLTLNAFAYTQTPINVLRYAIVGAFTPDLPDEPILAPYALCVVLRAEVAAKAADELERHEWHCELVLLTMRLVLAQRNMMTRLVLSVLTMASCVNTLATKVAAGQLCKAFGIKFNTNPQVVQLAKNAGFDSLFIDLEHSTLSIDDVSQLSVAGLLAGITPFVRVPHQCGNGFVQRILDGGAMGVIFPHIHSSQDAKAAVSISKYPPAGCRSMTGQLPVFSLRPIPQDRVIEESNRSASSVIVMIETKDAVENVDKIAAVEGVDVLLVGSNDLSIELGVPGGFQTPAFRSALESVSKACRRHGKTMGLAGLYDNYEIQNWAINTLHVRYMLCAIDSSLIASGAARCIAALPNVEQER</sequence>
<dbReference type="SUPFAM" id="SSF51621">
    <property type="entry name" value="Phosphoenolpyruvate/pyruvate domain"/>
    <property type="match status" value="1"/>
</dbReference>
<evidence type="ECO:0000256" key="6">
    <source>
        <dbReference type="ARBA" id="ARBA00022723"/>
    </source>
</evidence>
<dbReference type="PANTHER" id="PTHR11879">
    <property type="entry name" value="ASPARTATE AMINOTRANSFERASE"/>
    <property type="match status" value="1"/>
</dbReference>
<evidence type="ECO:0000259" key="9">
    <source>
        <dbReference type="Pfam" id="PF00155"/>
    </source>
</evidence>
<organism evidence="11 12">
    <name type="scientific">Trichoderma lentiforme</name>
    <dbReference type="NCBI Taxonomy" id="1567552"/>
    <lineage>
        <taxon>Eukaryota</taxon>
        <taxon>Fungi</taxon>
        <taxon>Dikarya</taxon>
        <taxon>Ascomycota</taxon>
        <taxon>Pezizomycotina</taxon>
        <taxon>Sordariomycetes</taxon>
        <taxon>Hypocreomycetidae</taxon>
        <taxon>Hypocreales</taxon>
        <taxon>Hypocreaceae</taxon>
        <taxon>Trichoderma</taxon>
    </lineage>
</organism>
<evidence type="ECO:0000256" key="3">
    <source>
        <dbReference type="ARBA" id="ARBA00011738"/>
    </source>
</evidence>
<dbReference type="SUPFAM" id="SSF53383">
    <property type="entry name" value="PLP-dependent transferases"/>
    <property type="match status" value="1"/>
</dbReference>
<comment type="cofactor">
    <cofactor evidence="1">
        <name>pyridoxal 5'-phosphate</name>
        <dbReference type="ChEBI" id="CHEBI:597326"/>
    </cofactor>
</comment>
<dbReference type="InterPro" id="IPR040442">
    <property type="entry name" value="Pyrv_kinase-like_dom_sf"/>
</dbReference>
<evidence type="ECO:0000256" key="5">
    <source>
        <dbReference type="ARBA" id="ARBA00022679"/>
    </source>
</evidence>
<dbReference type="Gene3D" id="3.20.20.60">
    <property type="entry name" value="Phosphoenolpyruvate-binding domains"/>
    <property type="match status" value="1"/>
</dbReference>
<proteinExistence type="inferred from homology"/>
<dbReference type="InterPro" id="IPR015424">
    <property type="entry name" value="PyrdxlP-dep_Trfase"/>
</dbReference>
<evidence type="ECO:0000259" key="10">
    <source>
        <dbReference type="Pfam" id="PF03328"/>
    </source>
</evidence>
<dbReference type="InterPro" id="IPR005000">
    <property type="entry name" value="Aldolase/citrate-lyase_domain"/>
</dbReference>
<dbReference type="InterPro" id="IPR004839">
    <property type="entry name" value="Aminotransferase_I/II_large"/>
</dbReference>